<keyword evidence="3 6" id="KW-0540">Nuclease</keyword>
<comment type="similarity">
    <text evidence="1 6">Belongs to the XseB family.</text>
</comment>
<dbReference type="GO" id="GO:0006308">
    <property type="term" value="P:DNA catabolic process"/>
    <property type="evidence" value="ECO:0007669"/>
    <property type="project" value="UniProtKB-UniRule"/>
</dbReference>
<dbReference type="RefSeq" id="WP_183674844.1">
    <property type="nucleotide sequence ID" value="NZ_CBCRYX010000008.1"/>
</dbReference>
<organism evidence="8 9">
    <name type="scientific">Nosocomiicoccus ampullae</name>
    <dbReference type="NCBI Taxonomy" id="489910"/>
    <lineage>
        <taxon>Bacteria</taxon>
        <taxon>Bacillati</taxon>
        <taxon>Bacillota</taxon>
        <taxon>Bacilli</taxon>
        <taxon>Bacillales</taxon>
        <taxon>Staphylococcaceae</taxon>
        <taxon>Nosocomiicoccus</taxon>
    </lineage>
</organism>
<dbReference type="EMBL" id="JACHHF010000007">
    <property type="protein sequence ID" value="MBB5176407.1"/>
    <property type="molecule type" value="Genomic_DNA"/>
</dbReference>
<evidence type="ECO:0000256" key="3">
    <source>
        <dbReference type="ARBA" id="ARBA00022722"/>
    </source>
</evidence>
<dbReference type="GO" id="GO:0009318">
    <property type="term" value="C:exodeoxyribonuclease VII complex"/>
    <property type="evidence" value="ECO:0007669"/>
    <property type="project" value="UniProtKB-UniRule"/>
</dbReference>
<dbReference type="EC" id="3.1.11.6" evidence="6"/>
<dbReference type="PIRSF" id="PIRSF006488">
    <property type="entry name" value="Exonuc_VII_S"/>
    <property type="match status" value="1"/>
</dbReference>
<dbReference type="Proteomes" id="UP000579136">
    <property type="component" value="Unassembled WGS sequence"/>
</dbReference>
<dbReference type="InterPro" id="IPR003761">
    <property type="entry name" value="Exonuc_VII_S"/>
</dbReference>
<comment type="subcellular location">
    <subcellularLocation>
        <location evidence="6">Cytoplasm</location>
    </subcellularLocation>
</comment>
<dbReference type="Gene3D" id="1.10.287.1040">
    <property type="entry name" value="Exonuclease VII, small subunit"/>
    <property type="match status" value="1"/>
</dbReference>
<comment type="subunit">
    <text evidence="6">Heterooligomer composed of large and small subunits.</text>
</comment>
<protein>
    <recommendedName>
        <fullName evidence="6">Exodeoxyribonuclease 7 small subunit</fullName>
        <ecNumber evidence="6">3.1.11.6</ecNumber>
    </recommendedName>
    <alternativeName>
        <fullName evidence="6">Exodeoxyribonuclease VII small subunit</fullName>
        <shortName evidence="6">Exonuclease VII small subunit</shortName>
    </alternativeName>
</protein>
<dbReference type="PANTHER" id="PTHR34137:SF1">
    <property type="entry name" value="EXODEOXYRIBONUCLEASE 7 SMALL SUBUNIT"/>
    <property type="match status" value="1"/>
</dbReference>
<dbReference type="AlphaFoldDB" id="A0A9Q2D028"/>
<evidence type="ECO:0000256" key="1">
    <source>
        <dbReference type="ARBA" id="ARBA00009998"/>
    </source>
</evidence>
<evidence type="ECO:0000256" key="6">
    <source>
        <dbReference type="HAMAP-Rule" id="MF_00337"/>
    </source>
</evidence>
<comment type="catalytic activity">
    <reaction evidence="6">
        <text>Exonucleolytic cleavage in either 5'- to 3'- or 3'- to 5'-direction to yield nucleoside 5'-phosphates.</text>
        <dbReference type="EC" id="3.1.11.6"/>
    </reaction>
</comment>
<dbReference type="NCBIfam" id="TIGR01280">
    <property type="entry name" value="xseB"/>
    <property type="match status" value="1"/>
</dbReference>
<keyword evidence="9" id="KW-1185">Reference proteome</keyword>
<keyword evidence="7" id="KW-0175">Coiled coil</keyword>
<evidence type="ECO:0000256" key="7">
    <source>
        <dbReference type="SAM" id="Coils"/>
    </source>
</evidence>
<dbReference type="GO" id="GO:0005829">
    <property type="term" value="C:cytosol"/>
    <property type="evidence" value="ECO:0007669"/>
    <property type="project" value="TreeGrafter"/>
</dbReference>
<dbReference type="GO" id="GO:0008855">
    <property type="term" value="F:exodeoxyribonuclease VII activity"/>
    <property type="evidence" value="ECO:0007669"/>
    <property type="project" value="UniProtKB-UniRule"/>
</dbReference>
<dbReference type="PANTHER" id="PTHR34137">
    <property type="entry name" value="EXODEOXYRIBONUCLEASE 7 SMALL SUBUNIT"/>
    <property type="match status" value="1"/>
</dbReference>
<reference evidence="8 9" key="1">
    <citation type="submission" date="2020-08" db="EMBL/GenBank/DDBJ databases">
        <title>Genomic Encyclopedia of Type Strains, Phase IV (KMG-IV): sequencing the most valuable type-strain genomes for metagenomic binning, comparative biology and taxonomic classification.</title>
        <authorList>
            <person name="Goeker M."/>
        </authorList>
    </citation>
    <scope>NUCLEOTIDE SEQUENCE [LARGE SCALE GENOMIC DNA]</scope>
    <source>
        <strain evidence="8 9">DSM 19163</strain>
    </source>
</reference>
<dbReference type="InterPro" id="IPR037004">
    <property type="entry name" value="Exonuc_VII_ssu_sf"/>
</dbReference>
<feature type="coiled-coil region" evidence="7">
    <location>
        <begin position="15"/>
        <end position="66"/>
    </location>
</feature>
<comment type="caution">
    <text evidence="8">The sequence shown here is derived from an EMBL/GenBank/DDBJ whole genome shotgun (WGS) entry which is preliminary data.</text>
</comment>
<evidence type="ECO:0000313" key="9">
    <source>
        <dbReference type="Proteomes" id="UP000579136"/>
    </source>
</evidence>
<evidence type="ECO:0000256" key="5">
    <source>
        <dbReference type="ARBA" id="ARBA00022839"/>
    </source>
</evidence>
<keyword evidence="4 6" id="KW-0378">Hydrolase</keyword>
<evidence type="ECO:0000256" key="2">
    <source>
        <dbReference type="ARBA" id="ARBA00022490"/>
    </source>
</evidence>
<dbReference type="Pfam" id="PF02609">
    <property type="entry name" value="Exonuc_VII_S"/>
    <property type="match status" value="1"/>
</dbReference>
<keyword evidence="2 6" id="KW-0963">Cytoplasm</keyword>
<evidence type="ECO:0000313" key="8">
    <source>
        <dbReference type="EMBL" id="MBB5176407.1"/>
    </source>
</evidence>
<sequence>MSKSADQTLSFEEKMKKLEDIIQKLDSDEVQLEESLSLYKEGIKLSKECDEILKNAQLEIEELEGNNDD</sequence>
<dbReference type="SUPFAM" id="SSF116842">
    <property type="entry name" value="XseB-like"/>
    <property type="match status" value="1"/>
</dbReference>
<accession>A0A9Q2D028</accession>
<comment type="function">
    <text evidence="6">Bidirectionally degrades single-stranded DNA into large acid-insoluble oligonucleotides, which are then degraded further into small acid-soluble oligonucleotides.</text>
</comment>
<dbReference type="HAMAP" id="MF_00337">
    <property type="entry name" value="Exonuc_7_S"/>
    <property type="match status" value="1"/>
</dbReference>
<name>A0A9Q2D028_9STAP</name>
<gene>
    <name evidence="6" type="primary">xseB</name>
    <name evidence="8" type="ORF">HNQ45_001295</name>
</gene>
<keyword evidence="5 6" id="KW-0269">Exonuclease</keyword>
<proteinExistence type="inferred from homology"/>
<evidence type="ECO:0000256" key="4">
    <source>
        <dbReference type="ARBA" id="ARBA00022801"/>
    </source>
</evidence>